<keyword evidence="3" id="KW-0812">Transmembrane</keyword>
<gene>
    <name evidence="4" type="ORF">CN311_15680</name>
</gene>
<evidence type="ECO:0000256" key="2">
    <source>
        <dbReference type="SAM" id="MobiDB-lite"/>
    </source>
</evidence>
<sequence length="341" mass="37117">MVALNEPGGASVGYEKKGYARGLILGLTMAETMLLLVFCLLLVAGAIVAKKKAELETALERVSRSEAVIQQLKQENKNLLAQVAELMERFTGHKVPDEEWRKLVLAKKAIEQIEQKGLSADEAVQLAEATVAVRDNNLSADDVRKLVSADQRATEAERKLAEAEKELAETTRQPKDLPPIINLSEAKGYSFEVSSAELKPAFKAKLEGAIAEQIADIVAKYDVDVVEVIGHTDEQRLSRQSNMDFVLGRVLSGDESVSEMEPGDNAGLGLARAISVASVLKKIPAFDHLNILPMSGGQLILPDDRLTDGAQSGDAPERRRIEIRVRKSKQKLAAEGHHEGN</sequence>
<dbReference type="AlphaFoldDB" id="A0A2A6FET4"/>
<evidence type="ECO:0000313" key="4">
    <source>
        <dbReference type="EMBL" id="PDQ20131.1"/>
    </source>
</evidence>
<proteinExistence type="predicted"/>
<dbReference type="RefSeq" id="WP_027056392.1">
    <property type="nucleotide sequence ID" value="NZ_NWQG01000093.1"/>
</dbReference>
<organism evidence="4 5">
    <name type="scientific">Mesorhizobium sanjuanii</name>
    <dbReference type="NCBI Taxonomy" id="2037900"/>
    <lineage>
        <taxon>Bacteria</taxon>
        <taxon>Pseudomonadati</taxon>
        <taxon>Pseudomonadota</taxon>
        <taxon>Alphaproteobacteria</taxon>
        <taxon>Hyphomicrobiales</taxon>
        <taxon>Phyllobacteriaceae</taxon>
        <taxon>Mesorhizobium</taxon>
    </lineage>
</organism>
<feature type="coiled-coil region" evidence="1">
    <location>
        <begin position="55"/>
        <end position="89"/>
    </location>
</feature>
<keyword evidence="3" id="KW-0472">Membrane</keyword>
<reference evidence="4 5" key="1">
    <citation type="submission" date="2017-09" db="EMBL/GenBank/DDBJ databases">
        <title>Mesorhizobum sanjuanii sp. nov. isolated from nodules of Lotus tenuis in saline-alkaline lowlands of Flooding Pampa.</title>
        <authorList>
            <person name="Sannazzaro A.I."/>
            <person name="Torres Tejerizo G.A."/>
            <person name="Fontana F."/>
            <person name="Cumpa Velazquez L.M."/>
            <person name="Hansen L."/>
            <person name="Pistorio M."/>
            <person name="Estrella M.J."/>
        </authorList>
    </citation>
    <scope>NUCLEOTIDE SEQUENCE [LARGE SCALE GENOMIC DNA]</scope>
    <source>
        <strain evidence="4 5">BSA136</strain>
    </source>
</reference>
<dbReference type="Proteomes" id="UP000219182">
    <property type="component" value="Unassembled WGS sequence"/>
</dbReference>
<evidence type="ECO:0008006" key="6">
    <source>
        <dbReference type="Google" id="ProtNLM"/>
    </source>
</evidence>
<feature type="coiled-coil region" evidence="1">
    <location>
        <begin position="146"/>
        <end position="173"/>
    </location>
</feature>
<evidence type="ECO:0000256" key="1">
    <source>
        <dbReference type="SAM" id="Coils"/>
    </source>
</evidence>
<accession>A0A2A6FET4</accession>
<feature type="compositionally biased region" description="Basic and acidic residues" evidence="2">
    <location>
        <begin position="315"/>
        <end position="325"/>
    </location>
</feature>
<keyword evidence="3" id="KW-1133">Transmembrane helix</keyword>
<evidence type="ECO:0000256" key="3">
    <source>
        <dbReference type="SAM" id="Phobius"/>
    </source>
</evidence>
<evidence type="ECO:0000313" key="5">
    <source>
        <dbReference type="Proteomes" id="UP000219182"/>
    </source>
</evidence>
<feature type="region of interest" description="Disordered" evidence="2">
    <location>
        <begin position="303"/>
        <end position="341"/>
    </location>
</feature>
<feature type="transmembrane region" description="Helical" evidence="3">
    <location>
        <begin position="23"/>
        <end position="49"/>
    </location>
</feature>
<protein>
    <recommendedName>
        <fullName evidence="6">OmpA-like domain-containing protein</fullName>
    </recommendedName>
</protein>
<name>A0A2A6FET4_9HYPH</name>
<dbReference type="Gene3D" id="3.30.1330.60">
    <property type="entry name" value="OmpA-like domain"/>
    <property type="match status" value="1"/>
</dbReference>
<dbReference type="EMBL" id="NWQG01000093">
    <property type="protein sequence ID" value="PDQ20131.1"/>
    <property type="molecule type" value="Genomic_DNA"/>
</dbReference>
<comment type="caution">
    <text evidence="4">The sequence shown here is derived from an EMBL/GenBank/DDBJ whole genome shotgun (WGS) entry which is preliminary data.</text>
</comment>
<feature type="compositionally biased region" description="Basic and acidic residues" evidence="2">
    <location>
        <begin position="332"/>
        <end position="341"/>
    </location>
</feature>
<dbReference type="InterPro" id="IPR036737">
    <property type="entry name" value="OmpA-like_sf"/>
</dbReference>
<keyword evidence="1" id="KW-0175">Coiled coil</keyword>
<keyword evidence="5" id="KW-1185">Reference proteome</keyword>
<dbReference type="SUPFAM" id="SSF103088">
    <property type="entry name" value="OmpA-like"/>
    <property type="match status" value="1"/>
</dbReference>